<evidence type="ECO:0000256" key="1">
    <source>
        <dbReference type="SAM" id="MobiDB-lite"/>
    </source>
</evidence>
<feature type="compositionally biased region" description="Polar residues" evidence="1">
    <location>
        <begin position="40"/>
        <end position="55"/>
    </location>
</feature>
<reference evidence="2 3" key="1">
    <citation type="journal article" date="2015" name="Genome Announc.">
        <title>Expanding the biotechnology potential of lactobacilli through comparative genomics of 213 strains and associated genera.</title>
        <authorList>
            <person name="Sun Z."/>
            <person name="Harris H.M."/>
            <person name="McCann A."/>
            <person name="Guo C."/>
            <person name="Argimon S."/>
            <person name="Zhang W."/>
            <person name="Yang X."/>
            <person name="Jeffery I.B."/>
            <person name="Cooney J.C."/>
            <person name="Kagawa T.F."/>
            <person name="Liu W."/>
            <person name="Song Y."/>
            <person name="Salvetti E."/>
            <person name="Wrobel A."/>
            <person name="Rasinkangas P."/>
            <person name="Parkhill J."/>
            <person name="Rea M.C."/>
            <person name="O'Sullivan O."/>
            <person name="Ritari J."/>
            <person name="Douillard F.P."/>
            <person name="Paul Ross R."/>
            <person name="Yang R."/>
            <person name="Briner A.E."/>
            <person name="Felis G.E."/>
            <person name="de Vos W.M."/>
            <person name="Barrangou R."/>
            <person name="Klaenhammer T.R."/>
            <person name="Caufield P.W."/>
            <person name="Cui Y."/>
            <person name="Zhang H."/>
            <person name="O'Toole P.W."/>
        </authorList>
    </citation>
    <scope>NUCLEOTIDE SEQUENCE [LARGE SCALE GENOMIC DNA]</scope>
    <source>
        <strain evidence="2 3">DSM 20405</strain>
    </source>
</reference>
<feature type="region of interest" description="Disordered" evidence="1">
    <location>
        <begin position="31"/>
        <end position="55"/>
    </location>
</feature>
<protein>
    <submittedName>
        <fullName evidence="2">Uncharacterized protein</fullName>
    </submittedName>
</protein>
<dbReference type="EMBL" id="JQBL01000060">
    <property type="protein sequence ID" value="KRN46717.1"/>
    <property type="molecule type" value="Genomic_DNA"/>
</dbReference>
<dbReference type="RefSeq" id="WP_155266090.1">
    <property type="nucleotide sequence ID" value="NZ_JNKN01000070.1"/>
</dbReference>
<accession>A0A0R2HB97</accession>
<name>A0A0R2HB97_9FIRM</name>
<evidence type="ECO:0000313" key="2">
    <source>
        <dbReference type="EMBL" id="KRN46717.1"/>
    </source>
</evidence>
<dbReference type="AlphaFoldDB" id="A0A0R2HB97"/>
<dbReference type="PATRIC" id="fig|1410657.5.peg.1902"/>
<organism evidence="2 3">
    <name type="scientific">Kandleria vitulina DSM 20405</name>
    <dbReference type="NCBI Taxonomy" id="1410657"/>
    <lineage>
        <taxon>Bacteria</taxon>
        <taxon>Bacillati</taxon>
        <taxon>Bacillota</taxon>
        <taxon>Erysipelotrichia</taxon>
        <taxon>Erysipelotrichales</taxon>
        <taxon>Coprobacillaceae</taxon>
        <taxon>Kandleria</taxon>
    </lineage>
</organism>
<sequence length="55" mass="6429">MARSNLDILNEEHEKALQGRKNKKDIVEEWRKNNPDGNKYQCTKETGLSKNTVKK</sequence>
<proteinExistence type="predicted"/>
<keyword evidence="3" id="KW-1185">Reference proteome</keyword>
<gene>
    <name evidence="2" type="ORF">IV49_GL001845</name>
</gene>
<evidence type="ECO:0000313" key="3">
    <source>
        <dbReference type="Proteomes" id="UP000051841"/>
    </source>
</evidence>
<dbReference type="Proteomes" id="UP000051841">
    <property type="component" value="Unassembled WGS sequence"/>
</dbReference>
<comment type="caution">
    <text evidence="2">The sequence shown here is derived from an EMBL/GenBank/DDBJ whole genome shotgun (WGS) entry which is preliminary data.</text>
</comment>